<evidence type="ECO:0000259" key="2">
    <source>
        <dbReference type="Pfam" id="PF17245"/>
    </source>
</evidence>
<gene>
    <name evidence="3" type="ORF">MFLAVUS_006334</name>
</gene>
<dbReference type="PANTHER" id="PTHR36033:SF1">
    <property type="entry name" value="NUCLEIC ACID-BINDING PROTEINS SUPERFAMILY"/>
    <property type="match status" value="1"/>
</dbReference>
<feature type="domain" description="Cell division control protein 24 OB" evidence="1">
    <location>
        <begin position="317"/>
        <end position="559"/>
    </location>
</feature>
<dbReference type="Pfam" id="PF17245">
    <property type="entry name" value="CDC24_OB2"/>
    <property type="match status" value="1"/>
</dbReference>
<sequence>MLKTDRNPGRHAIAEATKIPWSWVAVNTASILSEYPTGLTKVVLLSILELSWERTFLKRHKGFDKNESSKREMDIYLHPKFSQWISFEDHEFFLNRKLRIVCPPKTNAPITTRYDDKTLARKHRIALIPPTEHLIFILTRFDKEFVQREFADKIRDLAKSNQLNYNFWLKIIHVEIITHTSATASLDANQSKLNRTDIYLMDMTSENQAVILSLYDQQASLSPIFKRNDYIGLYRPKIQSPRADVQEIVFEYSSETVIFLMPEKEAQDAGLAKINLTSMVDLSESEISSSSKRDIIKRDEEGFMDCEGYEPRINISDMNYCMLNATLFGKVIGLANNNPYNDPNNANHKMDRYALRIADSTGTMDITLWECSGRDSRKIRVGQYILLDNLVTSDKNESGNKRVWYVNGSVVLGTKMYNVSTLSSLLTSHEFRNIIPLWYSKEMKMDHFQVEGTITGWEFYLKTQAQFVLSSSNTRPNTDIDFMDLSIGDRITTIARKVPKPTVADTAFERGWEGWLEWILDDGTSTCKIYGGEETLLNVTAHHFKLMSHGSQINLLSSVIGLPMICSLTGTSTSTYRMDQMTLLEPTQQECRDMLEIMGKK</sequence>
<evidence type="ECO:0000313" key="3">
    <source>
        <dbReference type="EMBL" id="GAA5812875.1"/>
    </source>
</evidence>
<dbReference type="PANTHER" id="PTHR36033">
    <property type="entry name" value="NUCLEIC ACID-BINDING PROTEINS SUPERFAMILY"/>
    <property type="match status" value="1"/>
</dbReference>
<protein>
    <recommendedName>
        <fullName evidence="5">Cell division control protein 24 OB domain-containing protein</fullName>
    </recommendedName>
</protein>
<evidence type="ECO:0000259" key="1">
    <source>
        <dbReference type="Pfam" id="PF17244"/>
    </source>
</evidence>
<name>A0ABP9Z199_9FUNG</name>
<dbReference type="InterPro" id="IPR035200">
    <property type="entry name" value="Cdc24_OB2"/>
</dbReference>
<reference evidence="3 4" key="1">
    <citation type="submission" date="2024-04" db="EMBL/GenBank/DDBJ databases">
        <title>genome sequences of Mucor flavus KT1a and Helicostylum pulchrum KT1b strains isolated from the surface of a dry-aged beef.</title>
        <authorList>
            <person name="Toyotome T."/>
            <person name="Hosono M."/>
            <person name="Torimaru M."/>
            <person name="Fukuda K."/>
            <person name="Mikami N."/>
        </authorList>
    </citation>
    <scope>NUCLEOTIDE SEQUENCE [LARGE SCALE GENOMIC DNA]</scope>
    <source>
        <strain evidence="3 4">KT1a</strain>
    </source>
</reference>
<comment type="caution">
    <text evidence="3">The sequence shown here is derived from an EMBL/GenBank/DDBJ whole genome shotgun (WGS) entry which is preliminary data.</text>
</comment>
<dbReference type="Proteomes" id="UP001473302">
    <property type="component" value="Unassembled WGS sequence"/>
</dbReference>
<dbReference type="EMBL" id="BAABUK010000014">
    <property type="protein sequence ID" value="GAA5812875.1"/>
    <property type="molecule type" value="Genomic_DNA"/>
</dbReference>
<organism evidence="3 4">
    <name type="scientific">Mucor flavus</name>
    <dbReference type="NCBI Taxonomy" id="439312"/>
    <lineage>
        <taxon>Eukaryota</taxon>
        <taxon>Fungi</taxon>
        <taxon>Fungi incertae sedis</taxon>
        <taxon>Mucoromycota</taxon>
        <taxon>Mucoromycotina</taxon>
        <taxon>Mucoromycetes</taxon>
        <taxon>Mucorales</taxon>
        <taxon>Mucorineae</taxon>
        <taxon>Mucoraceae</taxon>
        <taxon>Mucor</taxon>
    </lineage>
</organism>
<accession>A0ABP9Z199</accession>
<proteinExistence type="predicted"/>
<dbReference type="InterPro" id="IPR012340">
    <property type="entry name" value="NA-bd_OB-fold"/>
</dbReference>
<feature type="domain" description="Cell division control protein 24 OB" evidence="2">
    <location>
        <begin position="66"/>
        <end position="203"/>
    </location>
</feature>
<dbReference type="Gene3D" id="2.40.50.140">
    <property type="entry name" value="Nucleic acid-binding proteins"/>
    <property type="match status" value="1"/>
</dbReference>
<dbReference type="SUPFAM" id="SSF50249">
    <property type="entry name" value="Nucleic acid-binding proteins"/>
    <property type="match status" value="1"/>
</dbReference>
<evidence type="ECO:0000313" key="4">
    <source>
        <dbReference type="Proteomes" id="UP001473302"/>
    </source>
</evidence>
<dbReference type="Pfam" id="PF17244">
    <property type="entry name" value="CDC24_OB3"/>
    <property type="match status" value="1"/>
</dbReference>
<evidence type="ECO:0008006" key="5">
    <source>
        <dbReference type="Google" id="ProtNLM"/>
    </source>
</evidence>
<dbReference type="InterPro" id="IPR035203">
    <property type="entry name" value="Cdc24_OB3"/>
</dbReference>
<keyword evidence="4" id="KW-1185">Reference proteome</keyword>